<protein>
    <submittedName>
        <fullName evidence="1">Uncharacterized protein</fullName>
    </submittedName>
</protein>
<organism evidence="1 2">
    <name type="scientific">Streblomastix strix</name>
    <dbReference type="NCBI Taxonomy" id="222440"/>
    <lineage>
        <taxon>Eukaryota</taxon>
        <taxon>Metamonada</taxon>
        <taxon>Preaxostyla</taxon>
        <taxon>Oxymonadida</taxon>
        <taxon>Streblomastigidae</taxon>
        <taxon>Streblomastix</taxon>
    </lineage>
</organism>
<name>A0A5J4WQ25_9EUKA</name>
<accession>A0A5J4WQ25</accession>
<comment type="caution">
    <text evidence="1">The sequence shown here is derived from an EMBL/GenBank/DDBJ whole genome shotgun (WGS) entry which is preliminary data.</text>
</comment>
<evidence type="ECO:0000313" key="2">
    <source>
        <dbReference type="Proteomes" id="UP000324800"/>
    </source>
</evidence>
<dbReference type="EMBL" id="SNRW01001254">
    <property type="protein sequence ID" value="KAA6397124.1"/>
    <property type="molecule type" value="Genomic_DNA"/>
</dbReference>
<dbReference type="Proteomes" id="UP000324800">
    <property type="component" value="Unassembled WGS sequence"/>
</dbReference>
<gene>
    <name evidence="1" type="ORF">EZS28_007353</name>
</gene>
<dbReference type="OrthoDB" id="4405280at2759"/>
<reference evidence="1 2" key="1">
    <citation type="submission" date="2019-03" db="EMBL/GenBank/DDBJ databases">
        <title>Single cell metagenomics reveals metabolic interactions within the superorganism composed of flagellate Streblomastix strix and complex community of Bacteroidetes bacteria on its surface.</title>
        <authorList>
            <person name="Treitli S.C."/>
            <person name="Kolisko M."/>
            <person name="Husnik F."/>
            <person name="Keeling P."/>
            <person name="Hampl V."/>
        </authorList>
    </citation>
    <scope>NUCLEOTIDE SEQUENCE [LARGE SCALE GENOMIC DNA]</scope>
    <source>
        <strain evidence="1">ST1C</strain>
    </source>
</reference>
<feature type="non-terminal residue" evidence="1">
    <location>
        <position position="1"/>
    </location>
</feature>
<evidence type="ECO:0000313" key="1">
    <source>
        <dbReference type="EMBL" id="KAA6397124.1"/>
    </source>
</evidence>
<sequence length="1388" mass="147883">PCRSTADPRAGGTGTCSPYCTGPGEPIINCVCNTNPDQTTGYPLSDCQASKPCTGPNIPEGCTPTCTPDSGGSVSQNTCFCTNTNHPTGCRCPIDSSQLAGIPIERCACRDIGDSRAGSQTIGAQCPITRVCQVNDDLTTPCLCSSDFSGVGCTCTSTYSQDGCVCDLLSTTYDPTECLATKTCTGGNFTDPTPSGCTPPNCSLTIQTFKCNCKNGFDPVGCTCPSSGLDLTGISPQACACRQIDDIRQGTTCPITRKCKLGSVETDCLCSGSYSGVGCICSIDYHPQNCICDEISGTELEFEECKASKKCIGDSNPEGCTPDCEATTEQTVATDSCMCKSYDHSPQGCKCPPDWSQLIRIPTSRCQCVEGDIRSTSSGGLLCPSYCTQQYHYQSCTCSLDNSTDLGIQECRVIKLCTGGTFTDPTPYGCKITECKVSNQEYACICNDQIHPDGCITTCTAPSDTSVTEDSCICSTANHPIGCRCPDSVEQLVGIPAAQCPCRSMNDPRQGTLCPRYCTEEVHPPECICNEYRFNSFTPINCNFSKVCDINNEPQHCQPLCNESSSNPETCICNQDYSPSGCRCAQGEYLTGLPNTTCPCVEGDVRAGTGVCPSLCTIQQHPQDCTCPIDDKQFTLEQCRATKICTTGNSPQNYRPLGCSIGQCTAADQNYGCICTSTFHPPGCTCPTVLEELQVLEISMCPCVEKDKRNLCPADCTSSNYQTNNCLCNSDDQSYDLEVCRKAKICSSQNIPEGCTPTCQDGEFPETHNCVCAGSDTVCQQGRQPCTGQSYSGLIPLGCYEVGCSPSQPQDCICVPGSDQIGCSCSKESYPQSCYCGNLQSYDLSTDQCYALKVCTQLDWPPGCTDYCTYDSDLTVLKGSCFCNGFDHSPTGCLCPSYDLLNDQTPTDRCPCLPSGDPRAGSQTVGAQCPPYCQFADYPPNCVCDPRADNSYPYEECLASKPCTGGTFTDPTPTGCTPVACESSTQGFACICTSLNSPLGCTHNCTTGSNPTINNPCMCTTTDHPSDCTCSTTGDELDGIPNGQCACLPSGGPRANGICPAYCAQGSLTLDCQCDTKSESYPPEICLQDKLCKYDLVHQSEDDCQCVANDPRAGQACPVTEDCISGTLNPQDRGCFCTDSYQPNDCTCSSTVHPPDSYCLCDEHEDALYDLTTCRSSKTCTALDIYNNPYPPGCTPYCADDSSSEPPTNCVALDCQQYSTSSACKCNSYFHPVGCQCSSDYSDQQCTCGVIQQADMSLEQCKKNKMCVGDNNPEFCTPLCTSADSGPVDIGSCFCTDAFNPAGCICSKDPEMLLTVSQATCICVENDWRSECGGPPLCLPNNYQPNNCICTSFESPNECTCPSDGQDQTGITTAFCSCLAAGNPREEC</sequence>
<proteinExistence type="predicted"/>